<reference evidence="1" key="1">
    <citation type="submission" date="2021-03" db="EMBL/GenBank/DDBJ databases">
        <title>Evolutionary priming and transition to the ectomycorrhizal habit in an iconic lineage of mushroom-forming fungi: is preadaptation a requirement?</title>
        <authorList>
            <consortium name="DOE Joint Genome Institute"/>
            <person name="Looney B.P."/>
            <person name="Miyauchi S."/>
            <person name="Morin E."/>
            <person name="Drula E."/>
            <person name="Courty P.E."/>
            <person name="Chicoki N."/>
            <person name="Fauchery L."/>
            <person name="Kohler A."/>
            <person name="Kuo A."/>
            <person name="LaButti K."/>
            <person name="Pangilinan J."/>
            <person name="Lipzen A."/>
            <person name="Riley R."/>
            <person name="Andreopoulos W."/>
            <person name="He G."/>
            <person name="Johnson J."/>
            <person name="Barry K.W."/>
            <person name="Grigoriev I.V."/>
            <person name="Nagy L."/>
            <person name="Hibbett D."/>
            <person name="Henrissat B."/>
            <person name="Matheny P.B."/>
            <person name="Labbe J."/>
            <person name="Martin A.F."/>
        </authorList>
    </citation>
    <scope>NUCLEOTIDE SEQUENCE</scope>
    <source>
        <strain evidence="1">BPL698</strain>
    </source>
</reference>
<gene>
    <name evidence="1" type="ORF">F5148DRAFT_988716</name>
</gene>
<comment type="caution">
    <text evidence="1">The sequence shown here is derived from an EMBL/GenBank/DDBJ whole genome shotgun (WGS) entry which is preliminary data.</text>
</comment>
<accession>A0ACC0TSW9</accession>
<feature type="non-terminal residue" evidence="1">
    <location>
        <position position="146"/>
    </location>
</feature>
<organism evidence="1 2">
    <name type="scientific">Russula earlei</name>
    <dbReference type="NCBI Taxonomy" id="71964"/>
    <lineage>
        <taxon>Eukaryota</taxon>
        <taxon>Fungi</taxon>
        <taxon>Dikarya</taxon>
        <taxon>Basidiomycota</taxon>
        <taxon>Agaricomycotina</taxon>
        <taxon>Agaricomycetes</taxon>
        <taxon>Russulales</taxon>
        <taxon>Russulaceae</taxon>
        <taxon>Russula</taxon>
    </lineage>
</organism>
<proteinExistence type="predicted"/>
<name>A0ACC0TSW9_9AGAM</name>
<keyword evidence="1" id="KW-0418">Kinase</keyword>
<sequence length="146" mass="16264">MHTLEQLRSGELAGATRVKLSCGLTTFPETLYDLADTLEILDLSGNHLTTLPHDITRLKKLRILFCSDNDFTVFPEVLSQCPNLEMIGFKANRIAHISEHALPVNLRWLILTNNEVAAIPTSIGNCARMQKLMLAGNRLQEIPGEL</sequence>
<keyword evidence="1" id="KW-0808">Transferase</keyword>
<dbReference type="EMBL" id="JAGFNK010000683">
    <property type="protein sequence ID" value="KAI9443765.1"/>
    <property type="molecule type" value="Genomic_DNA"/>
</dbReference>
<keyword evidence="2" id="KW-1185">Reference proteome</keyword>
<protein>
    <submittedName>
        <fullName evidence="1">Protein kinase</fullName>
    </submittedName>
</protein>
<evidence type="ECO:0000313" key="2">
    <source>
        <dbReference type="Proteomes" id="UP001207468"/>
    </source>
</evidence>
<evidence type="ECO:0000313" key="1">
    <source>
        <dbReference type="EMBL" id="KAI9443765.1"/>
    </source>
</evidence>
<dbReference type="Proteomes" id="UP001207468">
    <property type="component" value="Unassembled WGS sequence"/>
</dbReference>